<sequence>MEHVSGCNPGFSKNGKLCIDENECNPPSEDYDEDPETPPICGKNATCINTVGSYYCQCAPGFRSSTQRLNYTADSPEKCLALHLAPLMEHVSGCDPGFSKKGKLCIDENECNPPSEDYDEDPETPPLCGKNATCINTVGSYYCQCAPGFRSSTQRLNYTADSPEKCLDINECLENKDACGPNAECHNTIGSYSCICNDGFVSSTGVEIFILGQGITCEDRNECVDDITNCGKHTQCFNTPGIYYCVCNPGFGLKSGKAKFTGNGESCEEITDQKATTDWTATTDSEDAQGAKDLCKMNKPQGKCTELICDTFVSENHLEMVLPGLQDSLALMRTSCLELSESKTTGPVDGVALLE</sequence>
<dbReference type="PROSITE" id="PS00010">
    <property type="entry name" value="ASX_HYDROXYL"/>
    <property type="match status" value="4"/>
</dbReference>
<evidence type="ECO:0000256" key="5">
    <source>
        <dbReference type="PROSITE-ProRule" id="PRU00076"/>
    </source>
</evidence>
<evidence type="ECO:0000256" key="2">
    <source>
        <dbReference type="ARBA" id="ARBA00022729"/>
    </source>
</evidence>
<evidence type="ECO:0000256" key="4">
    <source>
        <dbReference type="ARBA" id="ARBA00023157"/>
    </source>
</evidence>
<dbReference type="SUPFAM" id="SSF57196">
    <property type="entry name" value="EGF/Laminin"/>
    <property type="match status" value="2"/>
</dbReference>
<dbReference type="Gene3D" id="2.10.25.10">
    <property type="entry name" value="Laminin"/>
    <property type="match status" value="4"/>
</dbReference>
<feature type="domain" description="EGF-like" evidence="6">
    <location>
        <begin position="219"/>
        <end position="257"/>
    </location>
</feature>
<dbReference type="Proteomes" id="UP001356427">
    <property type="component" value="Unassembled WGS sequence"/>
</dbReference>
<keyword evidence="2" id="KW-0732">Signal</keyword>
<dbReference type="AlphaFoldDB" id="A0AAN8KQJ1"/>
<dbReference type="SUPFAM" id="SSF57184">
    <property type="entry name" value="Growth factor receptor domain"/>
    <property type="match status" value="1"/>
</dbReference>
<dbReference type="FunFam" id="2.10.25.10:FF:000038">
    <property type="entry name" value="Fibrillin 2"/>
    <property type="match status" value="1"/>
</dbReference>
<evidence type="ECO:0000313" key="8">
    <source>
        <dbReference type="Proteomes" id="UP001356427"/>
    </source>
</evidence>
<keyword evidence="4" id="KW-1015">Disulfide bond</keyword>
<dbReference type="InterPro" id="IPR009030">
    <property type="entry name" value="Growth_fac_rcpt_cys_sf"/>
</dbReference>
<dbReference type="GO" id="GO:0005509">
    <property type="term" value="F:calcium ion binding"/>
    <property type="evidence" value="ECO:0007669"/>
    <property type="project" value="InterPro"/>
</dbReference>
<comment type="caution">
    <text evidence="5">Lacks conserved residue(s) required for the propagation of feature annotation.</text>
</comment>
<keyword evidence="3" id="KW-0677">Repeat</keyword>
<dbReference type="Pfam" id="PF12947">
    <property type="entry name" value="EGF_3"/>
    <property type="match status" value="1"/>
</dbReference>
<reference evidence="7 8" key="1">
    <citation type="submission" date="2021-04" db="EMBL/GenBank/DDBJ databases">
        <authorList>
            <person name="De Guttry C."/>
            <person name="Zahm M."/>
            <person name="Klopp C."/>
            <person name="Cabau C."/>
            <person name="Louis A."/>
            <person name="Berthelot C."/>
            <person name="Parey E."/>
            <person name="Roest Crollius H."/>
            <person name="Montfort J."/>
            <person name="Robinson-Rechavi M."/>
            <person name="Bucao C."/>
            <person name="Bouchez O."/>
            <person name="Gislard M."/>
            <person name="Lluch J."/>
            <person name="Milhes M."/>
            <person name="Lampietro C."/>
            <person name="Lopez Roques C."/>
            <person name="Donnadieu C."/>
            <person name="Braasch I."/>
            <person name="Desvignes T."/>
            <person name="Postlethwait J."/>
            <person name="Bobe J."/>
            <person name="Wedekind C."/>
            <person name="Guiguen Y."/>
        </authorList>
    </citation>
    <scope>NUCLEOTIDE SEQUENCE [LARGE SCALE GENOMIC DNA]</scope>
    <source>
        <strain evidence="7">Cs_M1</strain>
        <tissue evidence="7">Blood</tissue>
    </source>
</reference>
<dbReference type="SMART" id="SM00181">
    <property type="entry name" value="EGF"/>
    <property type="match status" value="4"/>
</dbReference>
<dbReference type="InterPro" id="IPR000152">
    <property type="entry name" value="EGF-type_Asp/Asn_hydroxyl_site"/>
</dbReference>
<dbReference type="InterPro" id="IPR001881">
    <property type="entry name" value="EGF-like_Ca-bd_dom"/>
</dbReference>
<dbReference type="SMART" id="SM00179">
    <property type="entry name" value="EGF_CA"/>
    <property type="match status" value="4"/>
</dbReference>
<keyword evidence="1 5" id="KW-0245">EGF-like domain</keyword>
<feature type="non-terminal residue" evidence="7">
    <location>
        <position position="355"/>
    </location>
</feature>
<dbReference type="PROSITE" id="PS50026">
    <property type="entry name" value="EGF_3"/>
    <property type="match status" value="4"/>
</dbReference>
<feature type="domain" description="EGF-like" evidence="6">
    <location>
        <begin position="119"/>
        <end position="155"/>
    </location>
</feature>
<dbReference type="InterPro" id="IPR052235">
    <property type="entry name" value="Nephronectin_domain"/>
</dbReference>
<protein>
    <recommendedName>
        <fullName evidence="6">EGF-like domain-containing protein</fullName>
    </recommendedName>
</protein>
<evidence type="ECO:0000256" key="1">
    <source>
        <dbReference type="ARBA" id="ARBA00022536"/>
    </source>
</evidence>
<feature type="domain" description="EGF-like" evidence="6">
    <location>
        <begin position="168"/>
        <end position="206"/>
    </location>
</feature>
<organism evidence="7 8">
    <name type="scientific">Coregonus suidteri</name>
    <dbReference type="NCBI Taxonomy" id="861788"/>
    <lineage>
        <taxon>Eukaryota</taxon>
        <taxon>Metazoa</taxon>
        <taxon>Chordata</taxon>
        <taxon>Craniata</taxon>
        <taxon>Vertebrata</taxon>
        <taxon>Euteleostomi</taxon>
        <taxon>Actinopterygii</taxon>
        <taxon>Neopterygii</taxon>
        <taxon>Teleostei</taxon>
        <taxon>Protacanthopterygii</taxon>
        <taxon>Salmoniformes</taxon>
        <taxon>Salmonidae</taxon>
        <taxon>Coregoninae</taxon>
        <taxon>Coregonus</taxon>
    </lineage>
</organism>
<feature type="domain" description="EGF-like" evidence="6">
    <location>
        <begin position="32"/>
        <end position="68"/>
    </location>
</feature>
<gene>
    <name evidence="7" type="ORF">J4Q44_G00388610</name>
</gene>
<dbReference type="PROSITE" id="PS01187">
    <property type="entry name" value="EGF_CA"/>
    <property type="match status" value="2"/>
</dbReference>
<accession>A0AAN8KQJ1</accession>
<evidence type="ECO:0000313" key="7">
    <source>
        <dbReference type="EMBL" id="KAK6288439.1"/>
    </source>
</evidence>
<evidence type="ECO:0000256" key="3">
    <source>
        <dbReference type="ARBA" id="ARBA00022737"/>
    </source>
</evidence>
<dbReference type="InterPro" id="IPR024731">
    <property type="entry name" value="NELL2-like_EGF"/>
</dbReference>
<dbReference type="CDD" id="cd00054">
    <property type="entry name" value="EGF_CA"/>
    <property type="match status" value="4"/>
</dbReference>
<dbReference type="GO" id="GO:0030855">
    <property type="term" value="P:epithelial cell differentiation"/>
    <property type="evidence" value="ECO:0007669"/>
    <property type="project" value="UniProtKB-ARBA"/>
</dbReference>
<dbReference type="EMBL" id="JAGTTL010000381">
    <property type="protein sequence ID" value="KAK6288439.1"/>
    <property type="molecule type" value="Genomic_DNA"/>
</dbReference>
<dbReference type="InterPro" id="IPR049883">
    <property type="entry name" value="NOTCH1_EGF-like"/>
</dbReference>
<proteinExistence type="predicted"/>
<keyword evidence="8" id="KW-1185">Reference proteome</keyword>
<evidence type="ECO:0000259" key="6">
    <source>
        <dbReference type="PROSITE" id="PS50026"/>
    </source>
</evidence>
<dbReference type="Pfam" id="PF07645">
    <property type="entry name" value="EGF_CA"/>
    <property type="match status" value="3"/>
</dbReference>
<name>A0AAN8KQJ1_9TELE</name>
<dbReference type="PANTHER" id="PTHR24050">
    <property type="entry name" value="PA14 DOMAIN-CONTAINING PROTEIN"/>
    <property type="match status" value="1"/>
</dbReference>
<dbReference type="InterPro" id="IPR000742">
    <property type="entry name" value="EGF"/>
</dbReference>
<comment type="caution">
    <text evidence="7">The sequence shown here is derived from an EMBL/GenBank/DDBJ whole genome shotgun (WGS) entry which is preliminary data.</text>
</comment>
<dbReference type="InterPro" id="IPR018097">
    <property type="entry name" value="EGF_Ca-bd_CS"/>
</dbReference>
<dbReference type="PANTHER" id="PTHR24050:SF28">
    <property type="entry name" value="UROMODULIN-LIKE"/>
    <property type="match status" value="1"/>
</dbReference>